<name>A0A559KAC7_9BACL</name>
<dbReference type="GO" id="GO:0044281">
    <property type="term" value="P:small molecule metabolic process"/>
    <property type="evidence" value="ECO:0007669"/>
    <property type="project" value="UniProtKB-ARBA"/>
</dbReference>
<dbReference type="EMBL" id="VNJI01000017">
    <property type="protein sequence ID" value="TVY09088.1"/>
    <property type="molecule type" value="Genomic_DNA"/>
</dbReference>
<reference evidence="5 6" key="1">
    <citation type="submission" date="2019-07" db="EMBL/GenBank/DDBJ databases">
        <authorList>
            <person name="Kim J."/>
        </authorList>
    </citation>
    <scope>NUCLEOTIDE SEQUENCE [LARGE SCALE GENOMIC DNA]</scope>
    <source>
        <strain evidence="5 6">JC52</strain>
    </source>
</reference>
<accession>A0A559KAC7</accession>
<dbReference type="NCBIfam" id="TIGR01549">
    <property type="entry name" value="HAD-SF-IA-v1"/>
    <property type="match status" value="1"/>
</dbReference>
<protein>
    <submittedName>
        <fullName evidence="5">HAD family hydrolase</fullName>
    </submittedName>
</protein>
<evidence type="ECO:0000256" key="1">
    <source>
        <dbReference type="ARBA" id="ARBA00001946"/>
    </source>
</evidence>
<evidence type="ECO:0000313" key="6">
    <source>
        <dbReference type="Proteomes" id="UP000317036"/>
    </source>
</evidence>
<dbReference type="InterPro" id="IPR006439">
    <property type="entry name" value="HAD-SF_hydro_IA"/>
</dbReference>
<comment type="caution">
    <text evidence="5">The sequence shown here is derived from an EMBL/GenBank/DDBJ whole genome shotgun (WGS) entry which is preliminary data.</text>
</comment>
<dbReference type="InterPro" id="IPR023214">
    <property type="entry name" value="HAD_sf"/>
</dbReference>
<dbReference type="PRINTS" id="PR00413">
    <property type="entry name" value="HADHALOGNASE"/>
</dbReference>
<dbReference type="Gene3D" id="1.10.150.520">
    <property type="match status" value="1"/>
</dbReference>
<keyword evidence="3 5" id="KW-0378">Hydrolase</keyword>
<dbReference type="Proteomes" id="UP000317036">
    <property type="component" value="Unassembled WGS sequence"/>
</dbReference>
<dbReference type="Pfam" id="PF13419">
    <property type="entry name" value="HAD_2"/>
    <property type="match status" value="1"/>
</dbReference>
<gene>
    <name evidence="5" type="ORF">FPZ49_15370</name>
</gene>
<keyword evidence="4" id="KW-0460">Magnesium</keyword>
<dbReference type="PANTHER" id="PTHR46470">
    <property type="entry name" value="N-ACYLNEURAMINATE-9-PHOSPHATASE"/>
    <property type="match status" value="1"/>
</dbReference>
<sequence>MGGGIFLNKVDTVIFDLDQTLLDKNQSLLNFANYQYEQSSLVRFIPNKQDFIVKFSELNNIVMPKEEVYEKLVHIFNIDKSLHAELLNDLDNNFHVYSVGFPGLHEMLKTLKERGYKLGIITNGRDFYQRNKISALGISDYFNEIVTSGAVNIKKPDHAIFRIVLNNLQSSSERSVFIGDSLKADVIPAKELGMFTILKSNDSSSTVPDAICDDLTKIPNIILSL</sequence>
<organism evidence="5 6">
    <name type="scientific">Paenibacillus cremeus</name>
    <dbReference type="NCBI Taxonomy" id="2163881"/>
    <lineage>
        <taxon>Bacteria</taxon>
        <taxon>Bacillati</taxon>
        <taxon>Bacillota</taxon>
        <taxon>Bacilli</taxon>
        <taxon>Bacillales</taxon>
        <taxon>Paenibacillaceae</taxon>
        <taxon>Paenibacillus</taxon>
    </lineage>
</organism>
<dbReference type="SFLD" id="SFLDG01129">
    <property type="entry name" value="C1.5:_HAD__Beta-PGM__Phosphata"/>
    <property type="match status" value="1"/>
</dbReference>
<comment type="cofactor">
    <cofactor evidence="1">
        <name>Mg(2+)</name>
        <dbReference type="ChEBI" id="CHEBI:18420"/>
    </cofactor>
</comment>
<dbReference type="GO" id="GO:0046872">
    <property type="term" value="F:metal ion binding"/>
    <property type="evidence" value="ECO:0007669"/>
    <property type="project" value="UniProtKB-KW"/>
</dbReference>
<evidence type="ECO:0000313" key="5">
    <source>
        <dbReference type="EMBL" id="TVY09088.1"/>
    </source>
</evidence>
<dbReference type="SFLD" id="SFLDS00003">
    <property type="entry name" value="Haloacid_Dehalogenase"/>
    <property type="match status" value="1"/>
</dbReference>
<dbReference type="AlphaFoldDB" id="A0A559KAC7"/>
<keyword evidence="2" id="KW-0479">Metal-binding</keyword>
<dbReference type="InterPro" id="IPR051400">
    <property type="entry name" value="HAD-like_hydrolase"/>
</dbReference>
<dbReference type="PANTHER" id="PTHR46470:SF2">
    <property type="entry name" value="GLYCERALDEHYDE 3-PHOSPHATE PHOSPHATASE"/>
    <property type="match status" value="1"/>
</dbReference>
<proteinExistence type="predicted"/>
<dbReference type="NCBIfam" id="TIGR01509">
    <property type="entry name" value="HAD-SF-IA-v3"/>
    <property type="match status" value="1"/>
</dbReference>
<dbReference type="SUPFAM" id="SSF56784">
    <property type="entry name" value="HAD-like"/>
    <property type="match status" value="1"/>
</dbReference>
<dbReference type="Gene3D" id="3.40.50.1000">
    <property type="entry name" value="HAD superfamily/HAD-like"/>
    <property type="match status" value="1"/>
</dbReference>
<dbReference type="GO" id="GO:0016791">
    <property type="term" value="F:phosphatase activity"/>
    <property type="evidence" value="ECO:0007669"/>
    <property type="project" value="TreeGrafter"/>
</dbReference>
<evidence type="ECO:0000256" key="4">
    <source>
        <dbReference type="ARBA" id="ARBA00022842"/>
    </source>
</evidence>
<dbReference type="InterPro" id="IPR041492">
    <property type="entry name" value="HAD_2"/>
</dbReference>
<keyword evidence="6" id="KW-1185">Reference proteome</keyword>
<dbReference type="InterPro" id="IPR036412">
    <property type="entry name" value="HAD-like_sf"/>
</dbReference>
<dbReference type="OrthoDB" id="9809962at2"/>
<evidence type="ECO:0000256" key="2">
    <source>
        <dbReference type="ARBA" id="ARBA00022723"/>
    </source>
</evidence>
<evidence type="ECO:0000256" key="3">
    <source>
        <dbReference type="ARBA" id="ARBA00022801"/>
    </source>
</evidence>